<dbReference type="Pfam" id="PF00300">
    <property type="entry name" value="His_Phos_1"/>
    <property type="match status" value="1"/>
</dbReference>
<dbReference type="RefSeq" id="WP_108963802.1">
    <property type="nucleotide sequence ID" value="NZ_QEFB01000018.1"/>
</dbReference>
<sequence length="219" mass="23396">MRILFIRHGQTPSNVRGLLDTAYPGPGLTALGTRQARAIPRALRAENIEELFASTLIRTQLTAEPLAVDRGLDTRILDGIHEINAGSLEGRSDHESHLTYLETVFAWARGDLSRSMPGGYDGHEFFERFDGAVERVSHGGTSTAAVVSHGAAIRTWVAARAKNIDGDYAAEHPLSNTGVVIVTGSPVDGWNVVEWDGDPIGGHDLFDASADDATGEAVG</sequence>
<dbReference type="PANTHER" id="PTHR48100">
    <property type="entry name" value="BROAD-SPECIFICITY PHOSPHATASE YOR283W-RELATED"/>
    <property type="match status" value="1"/>
</dbReference>
<dbReference type="Gene3D" id="3.40.50.1240">
    <property type="entry name" value="Phosphoglycerate mutase-like"/>
    <property type="match status" value="1"/>
</dbReference>
<dbReference type="SUPFAM" id="SSF53254">
    <property type="entry name" value="Phosphoglycerate mutase-like"/>
    <property type="match status" value="1"/>
</dbReference>
<comment type="caution">
    <text evidence="1">The sequence shown here is derived from an EMBL/GenBank/DDBJ whole genome shotgun (WGS) entry which is preliminary data.</text>
</comment>
<dbReference type="InterPro" id="IPR013078">
    <property type="entry name" value="His_Pase_superF_clade-1"/>
</dbReference>
<dbReference type="EMBL" id="QEFB01000018">
    <property type="protein sequence ID" value="PWC04775.1"/>
    <property type="molecule type" value="Genomic_DNA"/>
</dbReference>
<dbReference type="CDD" id="cd07067">
    <property type="entry name" value="HP_PGM_like"/>
    <property type="match status" value="1"/>
</dbReference>
<name>A0A2U1TAQ4_9MICO</name>
<dbReference type="InterPro" id="IPR029033">
    <property type="entry name" value="His_PPase_superfam"/>
</dbReference>
<organism evidence="1 2">
    <name type="scientific">Mycetocola zhujimingii</name>
    <dbReference type="NCBI Taxonomy" id="2079792"/>
    <lineage>
        <taxon>Bacteria</taxon>
        <taxon>Bacillati</taxon>
        <taxon>Actinomycetota</taxon>
        <taxon>Actinomycetes</taxon>
        <taxon>Micrococcales</taxon>
        <taxon>Microbacteriaceae</taxon>
        <taxon>Mycetocola</taxon>
    </lineage>
</organism>
<gene>
    <name evidence="1" type="ORF">DF223_14595</name>
</gene>
<protein>
    <submittedName>
        <fullName evidence="1">Histidine phosphatase family protein</fullName>
    </submittedName>
</protein>
<evidence type="ECO:0000313" key="1">
    <source>
        <dbReference type="EMBL" id="PWC04775.1"/>
    </source>
</evidence>
<keyword evidence="2" id="KW-1185">Reference proteome</keyword>
<dbReference type="PANTHER" id="PTHR48100:SF58">
    <property type="entry name" value="PE-PGRS FAMILY PROTEIN PE_PGRS11"/>
    <property type="match status" value="1"/>
</dbReference>
<dbReference type="SMART" id="SM00855">
    <property type="entry name" value="PGAM"/>
    <property type="match status" value="1"/>
</dbReference>
<dbReference type="AlphaFoldDB" id="A0A2U1TAQ4"/>
<dbReference type="InterPro" id="IPR050275">
    <property type="entry name" value="PGM_Phosphatase"/>
</dbReference>
<reference evidence="2" key="1">
    <citation type="submission" date="2018-04" db="EMBL/GenBank/DDBJ databases">
        <authorList>
            <person name="Liu S."/>
            <person name="Wang Z."/>
            <person name="Li J."/>
        </authorList>
    </citation>
    <scope>NUCLEOTIDE SEQUENCE [LARGE SCALE GENOMIC DNA]</scope>
    <source>
        <strain evidence="2">622</strain>
    </source>
</reference>
<dbReference type="Proteomes" id="UP000244962">
    <property type="component" value="Unassembled WGS sequence"/>
</dbReference>
<evidence type="ECO:0000313" key="2">
    <source>
        <dbReference type="Proteomes" id="UP000244962"/>
    </source>
</evidence>
<accession>A0A2U1TAQ4</accession>
<dbReference type="GO" id="GO:0016791">
    <property type="term" value="F:phosphatase activity"/>
    <property type="evidence" value="ECO:0007669"/>
    <property type="project" value="TreeGrafter"/>
</dbReference>
<dbReference type="GO" id="GO:0005737">
    <property type="term" value="C:cytoplasm"/>
    <property type="evidence" value="ECO:0007669"/>
    <property type="project" value="TreeGrafter"/>
</dbReference>
<proteinExistence type="predicted"/>